<reference evidence="2" key="2">
    <citation type="submission" date="2021-04" db="EMBL/GenBank/DDBJ databases">
        <authorList>
            <person name="Gilroy R."/>
        </authorList>
    </citation>
    <scope>NUCLEOTIDE SEQUENCE</scope>
    <source>
        <strain evidence="2">26628</strain>
    </source>
</reference>
<gene>
    <name evidence="2" type="ORF">H9737_02425</name>
</gene>
<dbReference type="AlphaFoldDB" id="A0A9D1VTX1"/>
<evidence type="ECO:0000313" key="3">
    <source>
        <dbReference type="Proteomes" id="UP000824249"/>
    </source>
</evidence>
<organism evidence="2 3">
    <name type="scientific">Candidatus Borkfalkia faecigallinarum</name>
    <dbReference type="NCBI Taxonomy" id="2838509"/>
    <lineage>
        <taxon>Bacteria</taxon>
        <taxon>Bacillati</taxon>
        <taxon>Bacillota</taxon>
        <taxon>Clostridia</taxon>
        <taxon>Christensenellales</taxon>
        <taxon>Christensenellaceae</taxon>
        <taxon>Candidatus Borkfalkia</taxon>
    </lineage>
</organism>
<feature type="transmembrane region" description="Helical" evidence="1">
    <location>
        <begin position="217"/>
        <end position="242"/>
    </location>
</feature>
<sequence length="253" mass="27067">MNGLPRGQRRSAAQEIAACSVMTAILIAGQAVFAQVSGIEIVTVLLLTFSWSFGPKDGVLAAVAFSLLRCFLWGFHPPAIALYLLYYPAFALLFGTLGKSSPRRFAAAQCTAANGVLILLAAACAVLASTDTLKLTMLEIETIRALLWVIFALCAALLLLLNGALLLRRALPRAEALVRVIPVVALAALCTVCFTLLDDILTPLFYGIECGSTAFVSYFYASFLALVPQTLCAIVTVGALFFPLTSTFSRIRH</sequence>
<dbReference type="EMBL" id="DXFD01000041">
    <property type="protein sequence ID" value="HIX46528.1"/>
    <property type="molecule type" value="Genomic_DNA"/>
</dbReference>
<name>A0A9D1VTX1_9FIRM</name>
<feature type="transmembrane region" description="Helical" evidence="1">
    <location>
        <begin position="106"/>
        <end position="128"/>
    </location>
</feature>
<dbReference type="Proteomes" id="UP000824249">
    <property type="component" value="Unassembled WGS sequence"/>
</dbReference>
<evidence type="ECO:0000313" key="2">
    <source>
        <dbReference type="EMBL" id="HIX46528.1"/>
    </source>
</evidence>
<keyword evidence="1" id="KW-0812">Transmembrane</keyword>
<keyword evidence="1" id="KW-1133">Transmembrane helix</keyword>
<accession>A0A9D1VTX1</accession>
<feature type="transmembrane region" description="Helical" evidence="1">
    <location>
        <begin position="176"/>
        <end position="197"/>
    </location>
</feature>
<feature type="transmembrane region" description="Helical" evidence="1">
    <location>
        <begin position="148"/>
        <end position="167"/>
    </location>
</feature>
<proteinExistence type="predicted"/>
<evidence type="ECO:0000256" key="1">
    <source>
        <dbReference type="SAM" id="Phobius"/>
    </source>
</evidence>
<feature type="transmembrane region" description="Helical" evidence="1">
    <location>
        <begin position="21"/>
        <end position="51"/>
    </location>
</feature>
<comment type="caution">
    <text evidence="2">The sequence shown here is derived from an EMBL/GenBank/DDBJ whole genome shotgun (WGS) entry which is preliminary data.</text>
</comment>
<keyword evidence="1" id="KW-0472">Membrane</keyword>
<reference evidence="2" key="1">
    <citation type="journal article" date="2021" name="PeerJ">
        <title>Extensive microbial diversity within the chicken gut microbiome revealed by metagenomics and culture.</title>
        <authorList>
            <person name="Gilroy R."/>
            <person name="Ravi A."/>
            <person name="Getino M."/>
            <person name="Pursley I."/>
            <person name="Horton D.L."/>
            <person name="Alikhan N.F."/>
            <person name="Baker D."/>
            <person name="Gharbi K."/>
            <person name="Hall N."/>
            <person name="Watson M."/>
            <person name="Adriaenssens E.M."/>
            <person name="Foster-Nyarko E."/>
            <person name="Jarju S."/>
            <person name="Secka A."/>
            <person name="Antonio M."/>
            <person name="Oren A."/>
            <person name="Chaudhuri R.R."/>
            <person name="La Ragione R."/>
            <person name="Hildebrand F."/>
            <person name="Pallen M.J."/>
        </authorList>
    </citation>
    <scope>NUCLEOTIDE SEQUENCE</scope>
    <source>
        <strain evidence="2">26628</strain>
    </source>
</reference>
<protein>
    <submittedName>
        <fullName evidence="2">Uncharacterized protein</fullName>
    </submittedName>
</protein>
<feature type="transmembrane region" description="Helical" evidence="1">
    <location>
        <begin position="71"/>
        <end position="94"/>
    </location>
</feature>